<sequence>MRRTGMDRLGSGTRCPRHLVAPASLDRRLPCPLKTTTTTTSTTFHHHHHRLHPRKGHNAMCGRPWTLGRLARRGMWPIRLRPTLACGWTHFNAGSVRCLSSFRTELFWVFLVISWFLVVVVRRLVVFSQRRLRSHHADKHPTPYTPSFKDACCTPTMYSSVHPPLRTVKSESLAHRQGSRLSTSFCDTYLRSIICVVLLVAIVSYLVGILL</sequence>
<dbReference type="EMBL" id="JARJCN010000055">
    <property type="protein sequence ID" value="KAJ7080348.1"/>
    <property type="molecule type" value="Genomic_DNA"/>
</dbReference>
<keyword evidence="3" id="KW-1185">Reference proteome</keyword>
<feature type="transmembrane region" description="Helical" evidence="1">
    <location>
        <begin position="189"/>
        <end position="210"/>
    </location>
</feature>
<proteinExistence type="predicted"/>
<dbReference type="AlphaFoldDB" id="A0AAD6TY04"/>
<accession>A0AAD6TY04</accession>
<evidence type="ECO:0000313" key="2">
    <source>
        <dbReference type="EMBL" id="KAJ7080348.1"/>
    </source>
</evidence>
<reference evidence="2" key="1">
    <citation type="submission" date="2023-03" db="EMBL/GenBank/DDBJ databases">
        <title>Massive genome expansion in bonnet fungi (Mycena s.s.) driven by repeated elements and novel gene families across ecological guilds.</title>
        <authorList>
            <consortium name="Lawrence Berkeley National Laboratory"/>
            <person name="Harder C.B."/>
            <person name="Miyauchi S."/>
            <person name="Viragh M."/>
            <person name="Kuo A."/>
            <person name="Thoen E."/>
            <person name="Andreopoulos B."/>
            <person name="Lu D."/>
            <person name="Skrede I."/>
            <person name="Drula E."/>
            <person name="Henrissat B."/>
            <person name="Morin E."/>
            <person name="Kohler A."/>
            <person name="Barry K."/>
            <person name="LaButti K."/>
            <person name="Morin E."/>
            <person name="Salamov A."/>
            <person name="Lipzen A."/>
            <person name="Mereny Z."/>
            <person name="Hegedus B."/>
            <person name="Baldrian P."/>
            <person name="Stursova M."/>
            <person name="Weitz H."/>
            <person name="Taylor A."/>
            <person name="Grigoriev I.V."/>
            <person name="Nagy L.G."/>
            <person name="Martin F."/>
            <person name="Kauserud H."/>
        </authorList>
    </citation>
    <scope>NUCLEOTIDE SEQUENCE</scope>
    <source>
        <strain evidence="2">CBHHK173m</strain>
    </source>
</reference>
<feature type="transmembrane region" description="Helical" evidence="1">
    <location>
        <begin position="106"/>
        <end position="125"/>
    </location>
</feature>
<gene>
    <name evidence="2" type="ORF">B0H15DRAFT_484663</name>
</gene>
<comment type="caution">
    <text evidence="2">The sequence shown here is derived from an EMBL/GenBank/DDBJ whole genome shotgun (WGS) entry which is preliminary data.</text>
</comment>
<evidence type="ECO:0000313" key="3">
    <source>
        <dbReference type="Proteomes" id="UP001222325"/>
    </source>
</evidence>
<keyword evidence="1" id="KW-0812">Transmembrane</keyword>
<organism evidence="2 3">
    <name type="scientific">Mycena belliarum</name>
    <dbReference type="NCBI Taxonomy" id="1033014"/>
    <lineage>
        <taxon>Eukaryota</taxon>
        <taxon>Fungi</taxon>
        <taxon>Dikarya</taxon>
        <taxon>Basidiomycota</taxon>
        <taxon>Agaricomycotina</taxon>
        <taxon>Agaricomycetes</taxon>
        <taxon>Agaricomycetidae</taxon>
        <taxon>Agaricales</taxon>
        <taxon>Marasmiineae</taxon>
        <taxon>Mycenaceae</taxon>
        <taxon>Mycena</taxon>
    </lineage>
</organism>
<dbReference type="Proteomes" id="UP001222325">
    <property type="component" value="Unassembled WGS sequence"/>
</dbReference>
<keyword evidence="1" id="KW-1133">Transmembrane helix</keyword>
<name>A0AAD6TY04_9AGAR</name>
<evidence type="ECO:0000256" key="1">
    <source>
        <dbReference type="SAM" id="Phobius"/>
    </source>
</evidence>
<protein>
    <submittedName>
        <fullName evidence="2">Uncharacterized protein</fullName>
    </submittedName>
</protein>
<keyword evidence="1" id="KW-0472">Membrane</keyword>